<dbReference type="Proteomes" id="UP000550707">
    <property type="component" value="Unassembled WGS sequence"/>
</dbReference>
<accession>A0A7J8BKJ6</accession>
<dbReference type="AlphaFoldDB" id="A0A7J8BKJ6"/>
<feature type="compositionally biased region" description="Polar residues" evidence="1">
    <location>
        <begin position="56"/>
        <end position="68"/>
    </location>
</feature>
<proteinExistence type="predicted"/>
<reference evidence="2 3" key="1">
    <citation type="journal article" date="2020" name="Nature">
        <title>Six reference-quality genomes reveal evolution of bat adaptations.</title>
        <authorList>
            <person name="Jebb D."/>
            <person name="Huang Z."/>
            <person name="Pippel M."/>
            <person name="Hughes G.M."/>
            <person name="Lavrichenko K."/>
            <person name="Devanna P."/>
            <person name="Winkler S."/>
            <person name="Jermiin L.S."/>
            <person name="Skirmuntt E.C."/>
            <person name="Katzourakis A."/>
            <person name="Burkitt-Gray L."/>
            <person name="Ray D.A."/>
            <person name="Sullivan K.A.M."/>
            <person name="Roscito J.G."/>
            <person name="Kirilenko B.M."/>
            <person name="Davalos L.M."/>
            <person name="Corthals A.P."/>
            <person name="Power M.L."/>
            <person name="Jones G."/>
            <person name="Ransome R.D."/>
            <person name="Dechmann D.K.N."/>
            <person name="Locatelli A.G."/>
            <person name="Puechmaille S.J."/>
            <person name="Fedrigo O."/>
            <person name="Jarvis E.D."/>
            <person name="Hiller M."/>
            <person name="Vernes S.C."/>
            <person name="Myers E.W."/>
            <person name="Teeling E.C."/>
        </authorList>
    </citation>
    <scope>NUCLEOTIDE SEQUENCE [LARGE SCALE GENOMIC DNA]</scope>
    <source>
        <strain evidence="2">MMolMol1</strain>
        <tissue evidence="2">Muscle</tissue>
    </source>
</reference>
<evidence type="ECO:0000256" key="1">
    <source>
        <dbReference type="SAM" id="MobiDB-lite"/>
    </source>
</evidence>
<name>A0A7J8BKJ6_MOLMO</name>
<feature type="region of interest" description="Disordered" evidence="1">
    <location>
        <begin position="1"/>
        <end position="148"/>
    </location>
</feature>
<organism evidence="2 3">
    <name type="scientific">Molossus molossus</name>
    <name type="common">Pallas' mastiff bat</name>
    <name type="synonym">Vespertilio molossus</name>
    <dbReference type="NCBI Taxonomy" id="27622"/>
    <lineage>
        <taxon>Eukaryota</taxon>
        <taxon>Metazoa</taxon>
        <taxon>Chordata</taxon>
        <taxon>Craniata</taxon>
        <taxon>Vertebrata</taxon>
        <taxon>Euteleostomi</taxon>
        <taxon>Mammalia</taxon>
        <taxon>Eutheria</taxon>
        <taxon>Laurasiatheria</taxon>
        <taxon>Chiroptera</taxon>
        <taxon>Yangochiroptera</taxon>
        <taxon>Molossidae</taxon>
        <taxon>Molossus</taxon>
    </lineage>
</organism>
<keyword evidence="3" id="KW-1185">Reference proteome</keyword>
<dbReference type="EMBL" id="JACASF010000026">
    <property type="protein sequence ID" value="KAF6398955.1"/>
    <property type="molecule type" value="Genomic_DNA"/>
</dbReference>
<feature type="compositionally biased region" description="Pro residues" evidence="1">
    <location>
        <begin position="139"/>
        <end position="148"/>
    </location>
</feature>
<comment type="caution">
    <text evidence="2">The sequence shown here is derived from an EMBL/GenBank/DDBJ whole genome shotgun (WGS) entry which is preliminary data.</text>
</comment>
<gene>
    <name evidence="2" type="ORF">HJG59_010209</name>
</gene>
<feature type="compositionally biased region" description="Basic and acidic residues" evidence="1">
    <location>
        <begin position="1"/>
        <end position="11"/>
    </location>
</feature>
<evidence type="ECO:0000313" key="2">
    <source>
        <dbReference type="EMBL" id="KAF6398955.1"/>
    </source>
</evidence>
<evidence type="ECO:0000313" key="3">
    <source>
        <dbReference type="Proteomes" id="UP000550707"/>
    </source>
</evidence>
<dbReference type="InParanoid" id="A0A7J8BKJ6"/>
<protein>
    <submittedName>
        <fullName evidence="2">Uncharacterized protein</fullName>
    </submittedName>
</protein>
<sequence length="148" mass="15218">MEVGEARERARARSLGRAGACVPALASPQRAEGPTWGGLGATELPPMVSARDPDSRGTSSYEPGTPTSPRVHLETSLAPCLSRRDARRPGGCSLSPGSQGNSTEKELTPGKVGTQPLPAGPEPRVDAPTFPAPSQRSPALPPTHSPPG</sequence>